<dbReference type="STRING" id="984486.A0A1E3QWJ5"/>
<dbReference type="NCBIfam" id="TIGR01681">
    <property type="entry name" value="HAD-SF-IIIC"/>
    <property type="match status" value="1"/>
</dbReference>
<dbReference type="InterPro" id="IPR023214">
    <property type="entry name" value="HAD_sf"/>
</dbReference>
<evidence type="ECO:0000313" key="2">
    <source>
        <dbReference type="Proteomes" id="UP000094336"/>
    </source>
</evidence>
<dbReference type="GO" id="GO:0003993">
    <property type="term" value="F:acid phosphatase activity"/>
    <property type="evidence" value="ECO:0007669"/>
    <property type="project" value="EnsemblFungi"/>
</dbReference>
<name>A0A1E3QWJ5_9ASCO</name>
<evidence type="ECO:0008006" key="3">
    <source>
        <dbReference type="Google" id="ProtNLM"/>
    </source>
</evidence>
<dbReference type="GeneID" id="30148202"/>
<dbReference type="PANTHER" id="PTHR17901">
    <property type="entry name" value="MAGNESIUM-DEPENDENT PHOSPHATASE 1 MDP1"/>
    <property type="match status" value="1"/>
</dbReference>
<dbReference type="NCBIfam" id="TIGR01685">
    <property type="entry name" value="MDP-1"/>
    <property type="match status" value="1"/>
</dbReference>
<dbReference type="Pfam" id="PF12689">
    <property type="entry name" value="Acid_PPase"/>
    <property type="match status" value="1"/>
</dbReference>
<dbReference type="InterPro" id="IPR010036">
    <property type="entry name" value="MDP_1_eu_arc"/>
</dbReference>
<proteinExistence type="predicted"/>
<dbReference type="PANTHER" id="PTHR17901:SF14">
    <property type="entry name" value="MAGNESIUM-DEPENDENT PHOSPHATASE 1"/>
    <property type="match status" value="1"/>
</dbReference>
<dbReference type="AlphaFoldDB" id="A0A1E3QWJ5"/>
<accession>A0A1E3QWJ5</accession>
<dbReference type="Gene3D" id="3.40.50.1000">
    <property type="entry name" value="HAD superfamily/HAD-like"/>
    <property type="match status" value="1"/>
</dbReference>
<dbReference type="EMBL" id="KV454427">
    <property type="protein sequence ID" value="ODQ82053.1"/>
    <property type="molecule type" value="Genomic_DNA"/>
</dbReference>
<gene>
    <name evidence="1" type="ORF">BABINDRAFT_165550</name>
</gene>
<dbReference type="InterPro" id="IPR010033">
    <property type="entry name" value="HAD_SF_ppase_IIIC"/>
</dbReference>
<organism evidence="1 2">
    <name type="scientific">Babjeviella inositovora NRRL Y-12698</name>
    <dbReference type="NCBI Taxonomy" id="984486"/>
    <lineage>
        <taxon>Eukaryota</taxon>
        <taxon>Fungi</taxon>
        <taxon>Dikarya</taxon>
        <taxon>Ascomycota</taxon>
        <taxon>Saccharomycotina</taxon>
        <taxon>Pichiomycetes</taxon>
        <taxon>Serinales incertae sedis</taxon>
        <taxon>Babjeviella</taxon>
    </lineage>
</organism>
<dbReference type="InterPro" id="IPR036412">
    <property type="entry name" value="HAD-like_sf"/>
</dbReference>
<dbReference type="GO" id="GO:0030946">
    <property type="term" value="F:protein tyrosine phosphatase activity, metal-dependent"/>
    <property type="evidence" value="ECO:0007669"/>
    <property type="project" value="EnsemblFungi"/>
</dbReference>
<dbReference type="RefSeq" id="XP_018987381.1">
    <property type="nucleotide sequence ID" value="XM_019130349.1"/>
</dbReference>
<dbReference type="SFLD" id="SFLDG01131">
    <property type="entry name" value="C1.5.2:_MDP_Like"/>
    <property type="match status" value="1"/>
</dbReference>
<dbReference type="Proteomes" id="UP000094336">
    <property type="component" value="Unassembled WGS sequence"/>
</dbReference>
<dbReference type="SFLD" id="SFLDG01129">
    <property type="entry name" value="C1.5:_HAD__Beta-PGM__Phosphata"/>
    <property type="match status" value="1"/>
</dbReference>
<protein>
    <recommendedName>
        <fullName evidence="3">Magnesium-dependent phosphatase-1</fullName>
    </recommendedName>
</protein>
<dbReference type="SFLD" id="SFLDS00003">
    <property type="entry name" value="Haloacid_Dehalogenase"/>
    <property type="match status" value="1"/>
</dbReference>
<evidence type="ECO:0000313" key="1">
    <source>
        <dbReference type="EMBL" id="ODQ82053.1"/>
    </source>
</evidence>
<keyword evidence="2" id="KW-1185">Reference proteome</keyword>
<reference evidence="2" key="1">
    <citation type="submission" date="2016-05" db="EMBL/GenBank/DDBJ databases">
        <title>Comparative genomics of biotechnologically important yeasts.</title>
        <authorList>
            <consortium name="DOE Joint Genome Institute"/>
            <person name="Riley R."/>
            <person name="Haridas S."/>
            <person name="Wolfe K.H."/>
            <person name="Lopes M.R."/>
            <person name="Hittinger C.T."/>
            <person name="Goker M."/>
            <person name="Salamov A."/>
            <person name="Wisecaver J."/>
            <person name="Long T.M."/>
            <person name="Aerts A.L."/>
            <person name="Barry K."/>
            <person name="Choi C."/>
            <person name="Clum A."/>
            <person name="Coughlan A.Y."/>
            <person name="Deshpande S."/>
            <person name="Douglass A.P."/>
            <person name="Hanson S.J."/>
            <person name="Klenk H.-P."/>
            <person name="Labutti K."/>
            <person name="Lapidus A."/>
            <person name="Lindquist E."/>
            <person name="Lipzen A."/>
            <person name="Meier-Kolthoff J.P."/>
            <person name="Ohm R.A."/>
            <person name="Otillar R.P."/>
            <person name="Pangilinan J."/>
            <person name="Peng Y."/>
            <person name="Rokas A."/>
            <person name="Rosa C.A."/>
            <person name="Scheuner C."/>
            <person name="Sibirny A.A."/>
            <person name="Slot J.C."/>
            <person name="Stielow J.B."/>
            <person name="Sun H."/>
            <person name="Kurtzman C.P."/>
            <person name="Blackwell M."/>
            <person name="Grigoriev I.V."/>
            <person name="Jeffries T.W."/>
        </authorList>
    </citation>
    <scope>NUCLEOTIDE SEQUENCE [LARGE SCALE GENOMIC DNA]</scope>
    <source>
        <strain evidence="2">NRRL Y-12698</strain>
    </source>
</reference>
<dbReference type="OrthoDB" id="2865258at2759"/>
<sequence>MSYPKAVVFDLDYTLWPCWCDTHLRPPIMPHASGRSITDSAGMQLEFYRDVESIIHELRENGVLLIAASRTAAPKLAKEILTYLKVTDPATGQKVSSIQMFDTLQWGQGTKINHIKKACATLDISWKEHSLILFDDESRNKDVRKINVQFAHVPDWDKGLTRSIFDRVLQEWRENNRQGGMKSASSD</sequence>
<dbReference type="SUPFAM" id="SSF56784">
    <property type="entry name" value="HAD-like"/>
    <property type="match status" value="1"/>
</dbReference>